<proteinExistence type="inferred from homology"/>
<protein>
    <submittedName>
        <fullName evidence="4">Short-chain dehydrogenase</fullName>
    </submittedName>
</protein>
<evidence type="ECO:0000313" key="5">
    <source>
        <dbReference type="Proteomes" id="UP000619041"/>
    </source>
</evidence>
<comment type="caution">
    <text evidence="4">The sequence shown here is derived from an EMBL/GenBank/DDBJ whole genome shotgun (WGS) entry which is preliminary data.</text>
</comment>
<gene>
    <name evidence="4" type="ORF">GCM10011515_17840</name>
</gene>
<evidence type="ECO:0000313" key="4">
    <source>
        <dbReference type="EMBL" id="GGD98449.1"/>
    </source>
</evidence>
<reference evidence="5" key="1">
    <citation type="journal article" date="2019" name="Int. J. Syst. Evol. Microbiol.">
        <title>The Global Catalogue of Microorganisms (GCM) 10K type strain sequencing project: providing services to taxonomists for standard genome sequencing and annotation.</title>
        <authorList>
            <consortium name="The Broad Institute Genomics Platform"/>
            <consortium name="The Broad Institute Genome Sequencing Center for Infectious Disease"/>
            <person name="Wu L."/>
            <person name="Ma J."/>
        </authorList>
    </citation>
    <scope>NUCLEOTIDE SEQUENCE [LARGE SCALE GENOMIC DNA]</scope>
    <source>
        <strain evidence="5">CGMCC 1.15959</strain>
    </source>
</reference>
<dbReference type="RefSeq" id="WP_188644810.1">
    <property type="nucleotide sequence ID" value="NZ_BMKL01000001.1"/>
</dbReference>
<keyword evidence="2" id="KW-0560">Oxidoreductase</keyword>
<dbReference type="NCBIfam" id="NF006123">
    <property type="entry name" value="PRK08267.1"/>
    <property type="match status" value="1"/>
</dbReference>
<dbReference type="Gene3D" id="3.40.50.720">
    <property type="entry name" value="NAD(P)-binding Rossmann-like Domain"/>
    <property type="match status" value="1"/>
</dbReference>
<dbReference type="InterPro" id="IPR002347">
    <property type="entry name" value="SDR_fam"/>
</dbReference>
<evidence type="ECO:0000256" key="2">
    <source>
        <dbReference type="ARBA" id="ARBA00023002"/>
    </source>
</evidence>
<dbReference type="PRINTS" id="PR00081">
    <property type="entry name" value="GDHRDH"/>
</dbReference>
<dbReference type="Proteomes" id="UP000619041">
    <property type="component" value="Unassembled WGS sequence"/>
</dbReference>
<dbReference type="PRINTS" id="PR00080">
    <property type="entry name" value="SDRFAMILY"/>
</dbReference>
<dbReference type="PANTHER" id="PTHR43391">
    <property type="entry name" value="RETINOL DEHYDROGENASE-RELATED"/>
    <property type="match status" value="1"/>
</dbReference>
<dbReference type="EMBL" id="BMKL01000001">
    <property type="protein sequence ID" value="GGD98449.1"/>
    <property type="molecule type" value="Genomic_DNA"/>
</dbReference>
<evidence type="ECO:0000256" key="1">
    <source>
        <dbReference type="ARBA" id="ARBA00006484"/>
    </source>
</evidence>
<comment type="similarity">
    <text evidence="1 3">Belongs to the short-chain dehydrogenases/reductases (SDR) family.</text>
</comment>
<name>A0ABQ1SAB2_9SPHN</name>
<dbReference type="SUPFAM" id="SSF51735">
    <property type="entry name" value="NAD(P)-binding Rossmann-fold domains"/>
    <property type="match status" value="1"/>
</dbReference>
<dbReference type="PANTHER" id="PTHR43391:SF82">
    <property type="entry name" value="OXIDOREDUCTASE SADH-RELATED"/>
    <property type="match status" value="1"/>
</dbReference>
<dbReference type="InterPro" id="IPR036291">
    <property type="entry name" value="NAD(P)-bd_dom_sf"/>
</dbReference>
<keyword evidence="5" id="KW-1185">Reference proteome</keyword>
<dbReference type="Pfam" id="PF00106">
    <property type="entry name" value="adh_short"/>
    <property type="match status" value="1"/>
</dbReference>
<evidence type="ECO:0000256" key="3">
    <source>
        <dbReference type="RuleBase" id="RU000363"/>
    </source>
</evidence>
<sequence>MSERKAIFITGGGSGIGRAIAEYFSGRGWFVGLGDIDAAGMKETQARTGTGMSYAHKFDVRDRTAWDEALDAFSKASGGRIDVVANNAGIPLGGSLSENSVEEIERCLDINLKGVLFGAQASLPHLKKTAPGSCLLNTASAAGIYGTGGASVYSATKFGVRGITEALDAEWAEFGIKVRDLMPGFIDTPLLEHAPNQGSNEAIRTRVQAAGLEITPPLAVAQAAWDAVHGDKLHTLVGKTARRLAFGARWMPGKVRQQARSQSRPLGQ</sequence>
<organism evidence="4 5">
    <name type="scientific">Tsuneonella deserti</name>
    <dbReference type="NCBI Taxonomy" id="2035528"/>
    <lineage>
        <taxon>Bacteria</taxon>
        <taxon>Pseudomonadati</taxon>
        <taxon>Pseudomonadota</taxon>
        <taxon>Alphaproteobacteria</taxon>
        <taxon>Sphingomonadales</taxon>
        <taxon>Erythrobacteraceae</taxon>
        <taxon>Tsuneonella</taxon>
    </lineage>
</organism>
<accession>A0ABQ1SAB2</accession>